<evidence type="ECO:0000256" key="1">
    <source>
        <dbReference type="SAM" id="Phobius"/>
    </source>
</evidence>
<dbReference type="OrthoDB" id="507010at2"/>
<keyword evidence="1" id="KW-0812">Transmembrane</keyword>
<name>A0A2T1LWH2_9CHRO</name>
<accession>A0A2T1LWH2</accession>
<dbReference type="EMBL" id="PXOH01000014">
    <property type="protein sequence ID" value="PSF36248.1"/>
    <property type="molecule type" value="Genomic_DNA"/>
</dbReference>
<gene>
    <name evidence="2" type="ORF">C7H19_13655</name>
</gene>
<dbReference type="AlphaFoldDB" id="A0A2T1LWH2"/>
<reference evidence="2 3" key="1">
    <citation type="submission" date="2018-03" db="EMBL/GenBank/DDBJ databases">
        <title>The ancient ancestry and fast evolution of plastids.</title>
        <authorList>
            <person name="Moore K.R."/>
            <person name="Magnabosco C."/>
            <person name="Momper L."/>
            <person name="Gold D.A."/>
            <person name="Bosak T."/>
            <person name="Fournier G.P."/>
        </authorList>
    </citation>
    <scope>NUCLEOTIDE SEQUENCE [LARGE SCALE GENOMIC DNA]</scope>
    <source>
        <strain evidence="2 3">CCALA 016</strain>
    </source>
</reference>
<keyword evidence="1" id="KW-0472">Membrane</keyword>
<feature type="transmembrane region" description="Helical" evidence="1">
    <location>
        <begin position="50"/>
        <end position="66"/>
    </location>
</feature>
<keyword evidence="1" id="KW-1133">Transmembrane helix</keyword>
<evidence type="ECO:0000313" key="2">
    <source>
        <dbReference type="EMBL" id="PSF36248.1"/>
    </source>
</evidence>
<proteinExistence type="predicted"/>
<protein>
    <submittedName>
        <fullName evidence="2">Uncharacterized protein</fullName>
    </submittedName>
</protein>
<comment type="caution">
    <text evidence="2">The sequence shown here is derived from an EMBL/GenBank/DDBJ whole genome shotgun (WGS) entry which is preliminary data.</text>
</comment>
<sequence length="110" mass="12283">MYKDKLLNFGGFSFSFKGGLWLLGALAWSVGLVDRIISILLDGHIVSQEILQLIIITAVLVSWFYLKPSSRLSGDFSTGIDEIINLESRNNLEPSLVTIKHDDRPSINPH</sequence>
<dbReference type="RefSeq" id="WP_106457433.1">
    <property type="nucleotide sequence ID" value="NZ_PXOH01000014.1"/>
</dbReference>
<keyword evidence="3" id="KW-1185">Reference proteome</keyword>
<evidence type="ECO:0000313" key="3">
    <source>
        <dbReference type="Proteomes" id="UP000239001"/>
    </source>
</evidence>
<reference evidence="2 3" key="2">
    <citation type="submission" date="2018-03" db="EMBL/GenBank/DDBJ databases">
        <authorList>
            <person name="Keele B.F."/>
        </authorList>
    </citation>
    <scope>NUCLEOTIDE SEQUENCE [LARGE SCALE GENOMIC DNA]</scope>
    <source>
        <strain evidence="2 3">CCALA 016</strain>
    </source>
</reference>
<dbReference type="Proteomes" id="UP000239001">
    <property type="component" value="Unassembled WGS sequence"/>
</dbReference>
<organism evidence="2 3">
    <name type="scientific">Aphanothece hegewaldii CCALA 016</name>
    <dbReference type="NCBI Taxonomy" id="2107694"/>
    <lineage>
        <taxon>Bacteria</taxon>
        <taxon>Bacillati</taxon>
        <taxon>Cyanobacteriota</taxon>
        <taxon>Cyanophyceae</taxon>
        <taxon>Oscillatoriophycideae</taxon>
        <taxon>Chroococcales</taxon>
        <taxon>Aphanothecaceae</taxon>
        <taxon>Aphanothece</taxon>
    </lineage>
</organism>